<proteinExistence type="predicted"/>
<sequence>MKSTVETIIDNGSKIKRRKFSIQENSPKNSPPKSSPRRPRSSPEMYRSVENYEKIMAEGRARQNTEFALKESRRDWAREEAAKMPHLPKFQNKDHENAYMNYLWTIHHPDQPRRTYAQDAYPEPWQDREYTDRFGYLSHVPKPKGGWPEYR</sequence>
<protein>
    <submittedName>
        <fullName evidence="2">Uncharacterized protein</fullName>
    </submittedName>
</protein>
<dbReference type="EMBL" id="CAJVRM010000025">
    <property type="protein sequence ID" value="CAG8971635.1"/>
    <property type="molecule type" value="Genomic_DNA"/>
</dbReference>
<gene>
    <name evidence="2" type="ORF">HYALB_00008029</name>
</gene>
<feature type="region of interest" description="Disordered" evidence="1">
    <location>
        <begin position="1"/>
        <end position="46"/>
    </location>
</feature>
<evidence type="ECO:0000313" key="3">
    <source>
        <dbReference type="Proteomes" id="UP000701801"/>
    </source>
</evidence>
<accession>A0A9N9LEE2</accession>
<organism evidence="2 3">
    <name type="scientific">Hymenoscyphus albidus</name>
    <dbReference type="NCBI Taxonomy" id="595503"/>
    <lineage>
        <taxon>Eukaryota</taxon>
        <taxon>Fungi</taxon>
        <taxon>Dikarya</taxon>
        <taxon>Ascomycota</taxon>
        <taxon>Pezizomycotina</taxon>
        <taxon>Leotiomycetes</taxon>
        <taxon>Helotiales</taxon>
        <taxon>Helotiaceae</taxon>
        <taxon>Hymenoscyphus</taxon>
    </lineage>
</organism>
<name>A0A9N9LEE2_9HELO</name>
<evidence type="ECO:0000313" key="2">
    <source>
        <dbReference type="EMBL" id="CAG8971635.1"/>
    </source>
</evidence>
<evidence type="ECO:0000256" key="1">
    <source>
        <dbReference type="SAM" id="MobiDB-lite"/>
    </source>
</evidence>
<keyword evidence="3" id="KW-1185">Reference proteome</keyword>
<reference evidence="2" key="1">
    <citation type="submission" date="2021-07" db="EMBL/GenBank/DDBJ databases">
        <authorList>
            <person name="Durling M."/>
        </authorList>
    </citation>
    <scope>NUCLEOTIDE SEQUENCE</scope>
</reference>
<comment type="caution">
    <text evidence="2">The sequence shown here is derived from an EMBL/GenBank/DDBJ whole genome shotgun (WGS) entry which is preliminary data.</text>
</comment>
<dbReference type="AlphaFoldDB" id="A0A9N9LEE2"/>
<dbReference type="Proteomes" id="UP000701801">
    <property type="component" value="Unassembled WGS sequence"/>
</dbReference>